<dbReference type="GO" id="GO:0022857">
    <property type="term" value="F:transmembrane transporter activity"/>
    <property type="evidence" value="ECO:0007669"/>
    <property type="project" value="InterPro"/>
</dbReference>
<proteinExistence type="predicted"/>
<dbReference type="InterPro" id="IPR036259">
    <property type="entry name" value="MFS_trans_sf"/>
</dbReference>
<feature type="transmembrane region" description="Helical" evidence="5">
    <location>
        <begin position="306"/>
        <end position="326"/>
    </location>
</feature>
<comment type="caution">
    <text evidence="7">The sequence shown here is derived from an EMBL/GenBank/DDBJ whole genome shotgun (WGS) entry which is preliminary data.</text>
</comment>
<dbReference type="SUPFAM" id="SSF103473">
    <property type="entry name" value="MFS general substrate transporter"/>
    <property type="match status" value="1"/>
</dbReference>
<feature type="transmembrane region" description="Helical" evidence="5">
    <location>
        <begin position="143"/>
        <end position="165"/>
    </location>
</feature>
<evidence type="ECO:0000256" key="2">
    <source>
        <dbReference type="ARBA" id="ARBA00022692"/>
    </source>
</evidence>
<reference evidence="7" key="1">
    <citation type="submission" date="2013-07" db="EMBL/GenBank/DDBJ databases">
        <title>Sub-species coevolution in mutualistic symbiosis.</title>
        <authorList>
            <person name="Murfin K."/>
            <person name="Klassen J."/>
            <person name="Lee M."/>
            <person name="Forst S."/>
            <person name="Stock P."/>
            <person name="Goodrich-Blair H."/>
        </authorList>
    </citation>
    <scope>NUCLEOTIDE SEQUENCE [LARGE SCALE GENOMIC DNA]</scope>
    <source>
        <strain evidence="7">Puntauvense</strain>
    </source>
</reference>
<protein>
    <recommendedName>
        <fullName evidence="6">Major facilitator superfamily (MFS) profile domain-containing protein</fullName>
    </recommendedName>
</protein>
<evidence type="ECO:0000256" key="4">
    <source>
        <dbReference type="ARBA" id="ARBA00023136"/>
    </source>
</evidence>
<evidence type="ECO:0000256" key="1">
    <source>
        <dbReference type="ARBA" id="ARBA00004141"/>
    </source>
</evidence>
<evidence type="ECO:0000256" key="3">
    <source>
        <dbReference type="ARBA" id="ARBA00022989"/>
    </source>
</evidence>
<feature type="transmembrane region" description="Helical" evidence="5">
    <location>
        <begin position="232"/>
        <end position="250"/>
    </location>
</feature>
<dbReference type="InterPro" id="IPR020846">
    <property type="entry name" value="MFS_dom"/>
</dbReference>
<name>A0A077NDV8_XENBV</name>
<feature type="transmembrane region" description="Helical" evidence="5">
    <location>
        <begin position="364"/>
        <end position="386"/>
    </location>
</feature>
<feature type="transmembrane region" description="Helical" evidence="5">
    <location>
        <begin position="407"/>
        <end position="430"/>
    </location>
</feature>
<feature type="transmembrane region" description="Helical" evidence="5">
    <location>
        <begin position="442"/>
        <end position="461"/>
    </location>
</feature>
<evidence type="ECO:0000259" key="6">
    <source>
        <dbReference type="PROSITE" id="PS50850"/>
    </source>
</evidence>
<evidence type="ECO:0000313" key="7">
    <source>
        <dbReference type="EMBL" id="CDG96095.1"/>
    </source>
</evidence>
<dbReference type="Pfam" id="PF07690">
    <property type="entry name" value="MFS_1"/>
    <property type="match status" value="1"/>
</dbReference>
<dbReference type="AlphaFoldDB" id="A0A077NDV8"/>
<feature type="transmembrane region" description="Helical" evidence="5">
    <location>
        <begin position="54"/>
        <end position="74"/>
    </location>
</feature>
<feature type="domain" description="Major facilitator superfamily (MFS) profile" evidence="6">
    <location>
        <begin position="20"/>
        <end position="465"/>
    </location>
</feature>
<feature type="transmembrane region" description="Helical" evidence="5">
    <location>
        <begin position="171"/>
        <end position="193"/>
    </location>
</feature>
<dbReference type="InterPro" id="IPR011701">
    <property type="entry name" value="MFS"/>
</dbReference>
<feature type="transmembrane region" description="Helical" evidence="5">
    <location>
        <begin position="271"/>
        <end position="294"/>
    </location>
</feature>
<sequence>MIVTEENSWSDLFSSKNVANAMALSLGVALVAINSLIAITILPSVVNDIGGLNLYAWNTTLFVVTSIIGAILSARLLRASGARKSYLIAALVFFVGSLFCTLAPTMEVMLIGRTIQGFGGGLLFALSYSMVNLVFPQSLWPRAMALISGMWGVATLAGPAIGGIFAEMDTWRYAFGIMLPITLLYALFTYLILPKKNAQNETKAALPIVQLFLLSAAVMAVSAGSLSQDVKANIIGIIAAVVLIVLFIIHERRTLVKLLPQNALSLRSPHLVLFTTMLLLVIGLSADVFVPYFLQVLHGQSPLVSGYMIAAAAVGWTIAEILSAGWQGAKMRFSIVSGPIFMLLGMVLLIVMLPRSSSGQWQTILPLILGLGLFGFGVGFGWPHIVTRILQVSADSDKDIAGASITIVQLSASAFGSALAGMTVNVFGFYQPGGVSGASSSSYWLFLFFAITPLLALFTAWKSAKIPAGK</sequence>
<feature type="transmembrane region" description="Helical" evidence="5">
    <location>
        <begin position="333"/>
        <end position="352"/>
    </location>
</feature>
<feature type="transmembrane region" description="Helical" evidence="5">
    <location>
        <begin position="205"/>
        <end position="226"/>
    </location>
</feature>
<dbReference type="Gene3D" id="1.20.1720.10">
    <property type="entry name" value="Multidrug resistance protein D"/>
    <property type="match status" value="2"/>
</dbReference>
<dbReference type="Proteomes" id="UP000028511">
    <property type="component" value="Unassembled WGS sequence"/>
</dbReference>
<keyword evidence="2 5" id="KW-0812">Transmembrane</keyword>
<accession>A0A077NDV8</accession>
<dbReference type="EMBL" id="CBSW010000096">
    <property type="protein sequence ID" value="CDG96095.1"/>
    <property type="molecule type" value="Genomic_DNA"/>
</dbReference>
<dbReference type="HOGENOM" id="CLU_000960_2_6_6"/>
<dbReference type="PANTHER" id="PTHR23501:SF154">
    <property type="entry name" value="MULTIDRUG-EFFLUX TRANSPORTER RV1634-RELATED"/>
    <property type="match status" value="1"/>
</dbReference>
<feature type="transmembrane region" description="Helical" evidence="5">
    <location>
        <begin position="21"/>
        <end position="42"/>
    </location>
</feature>
<dbReference type="GO" id="GO:0005886">
    <property type="term" value="C:plasma membrane"/>
    <property type="evidence" value="ECO:0007669"/>
    <property type="project" value="TreeGrafter"/>
</dbReference>
<gene>
    <name evidence="7" type="ORF">XBP1_1850045</name>
</gene>
<comment type="subcellular location">
    <subcellularLocation>
        <location evidence="1">Membrane</location>
        <topology evidence="1">Multi-pass membrane protein</topology>
    </subcellularLocation>
</comment>
<feature type="transmembrane region" description="Helical" evidence="5">
    <location>
        <begin position="110"/>
        <end position="131"/>
    </location>
</feature>
<dbReference type="PROSITE" id="PS50850">
    <property type="entry name" value="MFS"/>
    <property type="match status" value="1"/>
</dbReference>
<keyword evidence="4 5" id="KW-0472">Membrane</keyword>
<dbReference type="PANTHER" id="PTHR23501">
    <property type="entry name" value="MAJOR FACILITATOR SUPERFAMILY"/>
    <property type="match status" value="1"/>
</dbReference>
<keyword evidence="3 5" id="KW-1133">Transmembrane helix</keyword>
<feature type="transmembrane region" description="Helical" evidence="5">
    <location>
        <begin position="86"/>
        <end position="104"/>
    </location>
</feature>
<organism evidence="7">
    <name type="scientific">Xenorhabdus bovienii str. puntauvense</name>
    <dbReference type="NCBI Taxonomy" id="1398201"/>
    <lineage>
        <taxon>Bacteria</taxon>
        <taxon>Pseudomonadati</taxon>
        <taxon>Pseudomonadota</taxon>
        <taxon>Gammaproteobacteria</taxon>
        <taxon>Enterobacterales</taxon>
        <taxon>Morganellaceae</taxon>
        <taxon>Xenorhabdus</taxon>
    </lineage>
</organism>
<evidence type="ECO:0000256" key="5">
    <source>
        <dbReference type="SAM" id="Phobius"/>
    </source>
</evidence>
<dbReference type="RefSeq" id="WP_038215955.1">
    <property type="nucleotide sequence ID" value="NZ_CAWLWN010000167.1"/>
</dbReference>